<sequence>MDGGTLYDPAPSSRSRARASSFSASSARAPADFASSTRSRRQSVSSLGHPSRAAIKSWAARAQSDGEAPLVDLGSGSSSLDAPSKQDPLDAAADKKLWRDGRQSKQQMEAEYGAQHNTTDFDSFLAQLYDLTHAIDALENDIDDACPHLLFLSCQSSTRPDLNAPQIVSLRNMVVRLDPKVDVGQVSLRADLDSLAALTTKTGKGVVALETWLGALQKWGKQVRELVKAGQVGETMKEVGEIKYHLASARLDFEDAMERIREGAFKEKERRQRTRIWMARHIRSREPYIEDKDVKGLLKAAELGSADGVAQSHVTSYAGLFALQNPFTELAELTNAKHALPDSLDREIVDEVTGKSARKARKIVMGTTTSSRTSSKRASAKKPSGKSSSSSRPVATSTGTWGSRFGLLAGTRDRTSNDPFERKFNYIQQEQFGTEKDLEYGFARQKQQERINRRKKLTIALLLVVIAALILFVTLATMRIPDQQISWDLDLPKSPEVAPFPSAALGSPPADIDEHTTDPASDLVSHMSSLASSLSSAGASIGSAVSSALSAATSSPTSAAQTLSSSSSSSGSSAATSMAAATSTTVWWTPPATPA</sequence>
<gene>
    <name evidence="3" type="ORF">RHOBADRAFT_51031</name>
</gene>
<evidence type="ECO:0000313" key="3">
    <source>
        <dbReference type="EMBL" id="KPV78580.1"/>
    </source>
</evidence>
<dbReference type="GeneID" id="28976066"/>
<organism evidence="3 4">
    <name type="scientific">Rhodotorula graminis (strain WP1)</name>
    <dbReference type="NCBI Taxonomy" id="578459"/>
    <lineage>
        <taxon>Eukaryota</taxon>
        <taxon>Fungi</taxon>
        <taxon>Dikarya</taxon>
        <taxon>Basidiomycota</taxon>
        <taxon>Pucciniomycotina</taxon>
        <taxon>Microbotryomycetes</taxon>
        <taxon>Sporidiobolales</taxon>
        <taxon>Sporidiobolaceae</taxon>
        <taxon>Rhodotorula</taxon>
    </lineage>
</organism>
<dbReference type="OrthoDB" id="2527735at2759"/>
<evidence type="ECO:0000256" key="2">
    <source>
        <dbReference type="SAM" id="Phobius"/>
    </source>
</evidence>
<dbReference type="Proteomes" id="UP000053890">
    <property type="component" value="Unassembled WGS sequence"/>
</dbReference>
<feature type="compositionally biased region" description="Basic residues" evidence="1">
    <location>
        <begin position="374"/>
        <end position="384"/>
    </location>
</feature>
<feature type="region of interest" description="Disordered" evidence="1">
    <location>
        <begin position="359"/>
        <end position="398"/>
    </location>
</feature>
<keyword evidence="2" id="KW-1133">Transmembrane helix</keyword>
<keyword evidence="2" id="KW-0812">Transmembrane</keyword>
<feature type="region of interest" description="Disordered" evidence="1">
    <location>
        <begin position="498"/>
        <end position="524"/>
    </location>
</feature>
<dbReference type="RefSeq" id="XP_018274629.1">
    <property type="nucleotide sequence ID" value="XM_018415618.1"/>
</dbReference>
<feature type="region of interest" description="Disordered" evidence="1">
    <location>
        <begin position="1"/>
        <end position="90"/>
    </location>
</feature>
<keyword evidence="4" id="KW-1185">Reference proteome</keyword>
<keyword evidence="2" id="KW-0472">Membrane</keyword>
<evidence type="ECO:0000256" key="1">
    <source>
        <dbReference type="SAM" id="MobiDB-lite"/>
    </source>
</evidence>
<dbReference type="STRING" id="578459.A0A194SDP7"/>
<name>A0A194SDP7_RHOGW</name>
<proteinExistence type="predicted"/>
<protein>
    <submittedName>
        <fullName evidence="3">Uncharacterized protein</fullName>
    </submittedName>
</protein>
<reference evidence="3 4" key="1">
    <citation type="journal article" date="2015" name="Front. Microbiol.">
        <title>Genome sequence of the plant growth promoting endophytic yeast Rhodotorula graminis WP1.</title>
        <authorList>
            <person name="Firrincieli A."/>
            <person name="Otillar R."/>
            <person name="Salamov A."/>
            <person name="Schmutz J."/>
            <person name="Khan Z."/>
            <person name="Redman R.S."/>
            <person name="Fleck N.D."/>
            <person name="Lindquist E."/>
            <person name="Grigoriev I.V."/>
            <person name="Doty S.L."/>
        </authorList>
    </citation>
    <scope>NUCLEOTIDE SEQUENCE [LARGE SCALE GENOMIC DNA]</scope>
    <source>
        <strain evidence="3 4">WP1</strain>
    </source>
</reference>
<feature type="transmembrane region" description="Helical" evidence="2">
    <location>
        <begin position="457"/>
        <end position="476"/>
    </location>
</feature>
<feature type="compositionally biased region" description="Low complexity" evidence="1">
    <location>
        <begin position="72"/>
        <end position="81"/>
    </location>
</feature>
<dbReference type="AlphaFoldDB" id="A0A194SDP7"/>
<evidence type="ECO:0000313" key="4">
    <source>
        <dbReference type="Proteomes" id="UP000053890"/>
    </source>
</evidence>
<dbReference type="EMBL" id="KQ474073">
    <property type="protein sequence ID" value="KPV78580.1"/>
    <property type="molecule type" value="Genomic_DNA"/>
</dbReference>
<dbReference type="OMA" id="EKDLEYG"/>
<accession>A0A194SDP7</accession>
<feature type="compositionally biased region" description="Low complexity" evidence="1">
    <location>
        <begin position="8"/>
        <end position="46"/>
    </location>
</feature>